<keyword evidence="5 6" id="KW-0472">Membrane</keyword>
<evidence type="ECO:0000313" key="8">
    <source>
        <dbReference type="Proteomes" id="UP000319976"/>
    </source>
</evidence>
<proteinExistence type="predicted"/>
<feature type="transmembrane region" description="Helical" evidence="6">
    <location>
        <begin position="101"/>
        <end position="120"/>
    </location>
</feature>
<organism evidence="7 8">
    <name type="scientific">Calycomorphotria hydatis</name>
    <dbReference type="NCBI Taxonomy" id="2528027"/>
    <lineage>
        <taxon>Bacteria</taxon>
        <taxon>Pseudomonadati</taxon>
        <taxon>Planctomycetota</taxon>
        <taxon>Planctomycetia</taxon>
        <taxon>Planctomycetales</taxon>
        <taxon>Planctomycetaceae</taxon>
        <taxon>Calycomorphotria</taxon>
    </lineage>
</organism>
<dbReference type="InterPro" id="IPR001851">
    <property type="entry name" value="ABC_transp_permease"/>
</dbReference>
<dbReference type="OrthoDB" id="9784538at2"/>
<gene>
    <name evidence="7" type="primary">rbsC_2</name>
    <name evidence="7" type="ORF">V22_17740</name>
</gene>
<keyword evidence="8" id="KW-1185">Reference proteome</keyword>
<feature type="transmembrane region" description="Helical" evidence="6">
    <location>
        <begin position="234"/>
        <end position="253"/>
    </location>
</feature>
<accession>A0A517T830</accession>
<dbReference type="AlphaFoldDB" id="A0A517T830"/>
<dbReference type="EMBL" id="CP036316">
    <property type="protein sequence ID" value="QDT64539.1"/>
    <property type="molecule type" value="Genomic_DNA"/>
</dbReference>
<evidence type="ECO:0000256" key="5">
    <source>
        <dbReference type="ARBA" id="ARBA00023136"/>
    </source>
</evidence>
<dbReference type="Proteomes" id="UP000319976">
    <property type="component" value="Chromosome"/>
</dbReference>
<comment type="subcellular location">
    <subcellularLocation>
        <location evidence="1">Cell membrane</location>
        <topology evidence="1">Multi-pass membrane protein</topology>
    </subcellularLocation>
</comment>
<feature type="transmembrane region" description="Helical" evidence="6">
    <location>
        <begin position="48"/>
        <end position="65"/>
    </location>
</feature>
<sequence>MEFTHKYRNELGLLIAIAVVALVTGFFDDSYRQNPVQNLQLLMKQTSLLGIFALGAGVVIISGGIDLSSGSVIAFSATICGSITLLLAPLNEAGRLDLYDLSNGVVITAILGTLLASILVGTFHAWLITAIKLPPFVATLASLIGLRSLSRLMVPEVFVIATNGGPPGSRITVYDETFRALYKEWYIPPAIFAAVALATWFLLSKTVAGRHLYAMGGNEEAARLSGIRTERLKWLAYGFAAFTSALAGILYLAQSSSADPATQGLGYELNAIAAAVIGGCALTGGVGTVPGIVLGTIFLRIAIDSVQKLATSDTSPDVLEGLVVGLLILLAVAFNELRSGEGLRRPFFKGAMGMVTIGILTILSGIIAGILTEDRPALVSGITAGVVFALLVTKKLLEVRADRAKRG</sequence>
<feature type="transmembrane region" description="Helical" evidence="6">
    <location>
        <begin position="71"/>
        <end position="89"/>
    </location>
</feature>
<dbReference type="PANTHER" id="PTHR32196">
    <property type="entry name" value="ABC TRANSPORTER PERMEASE PROTEIN YPHD-RELATED-RELATED"/>
    <property type="match status" value="1"/>
</dbReference>
<feature type="transmembrane region" description="Helical" evidence="6">
    <location>
        <begin position="265"/>
        <end position="298"/>
    </location>
</feature>
<feature type="transmembrane region" description="Helical" evidence="6">
    <location>
        <begin position="377"/>
        <end position="397"/>
    </location>
</feature>
<reference evidence="7 8" key="1">
    <citation type="submission" date="2019-02" db="EMBL/GenBank/DDBJ databases">
        <title>Deep-cultivation of Planctomycetes and their phenomic and genomic characterization uncovers novel biology.</title>
        <authorList>
            <person name="Wiegand S."/>
            <person name="Jogler M."/>
            <person name="Boedeker C."/>
            <person name="Pinto D."/>
            <person name="Vollmers J."/>
            <person name="Rivas-Marin E."/>
            <person name="Kohn T."/>
            <person name="Peeters S.H."/>
            <person name="Heuer A."/>
            <person name="Rast P."/>
            <person name="Oberbeckmann S."/>
            <person name="Bunk B."/>
            <person name="Jeske O."/>
            <person name="Meyerdierks A."/>
            <person name="Storesund J.E."/>
            <person name="Kallscheuer N."/>
            <person name="Luecker S."/>
            <person name="Lage O.M."/>
            <person name="Pohl T."/>
            <person name="Merkel B.J."/>
            <person name="Hornburger P."/>
            <person name="Mueller R.-W."/>
            <person name="Bruemmer F."/>
            <person name="Labrenz M."/>
            <person name="Spormann A.M."/>
            <person name="Op den Camp H."/>
            <person name="Overmann J."/>
            <person name="Amann R."/>
            <person name="Jetten M.S.M."/>
            <person name="Mascher T."/>
            <person name="Medema M.H."/>
            <person name="Devos D.P."/>
            <person name="Kaster A.-K."/>
            <person name="Ovreas L."/>
            <person name="Rohde M."/>
            <person name="Galperin M.Y."/>
            <person name="Jogler C."/>
        </authorList>
    </citation>
    <scope>NUCLEOTIDE SEQUENCE [LARGE SCALE GENOMIC DNA]</scope>
    <source>
        <strain evidence="7 8">V22</strain>
    </source>
</reference>
<dbReference type="KEGG" id="chya:V22_17740"/>
<dbReference type="RefSeq" id="WP_145261791.1">
    <property type="nucleotide sequence ID" value="NZ_CP036316.1"/>
</dbReference>
<evidence type="ECO:0000256" key="2">
    <source>
        <dbReference type="ARBA" id="ARBA00022475"/>
    </source>
</evidence>
<dbReference type="CDD" id="cd06579">
    <property type="entry name" value="TM_PBP1_transp_AraH_like"/>
    <property type="match status" value="1"/>
</dbReference>
<evidence type="ECO:0000256" key="6">
    <source>
        <dbReference type="SAM" id="Phobius"/>
    </source>
</evidence>
<evidence type="ECO:0000256" key="3">
    <source>
        <dbReference type="ARBA" id="ARBA00022692"/>
    </source>
</evidence>
<feature type="transmembrane region" description="Helical" evidence="6">
    <location>
        <begin position="347"/>
        <end position="371"/>
    </location>
</feature>
<feature type="transmembrane region" description="Helical" evidence="6">
    <location>
        <begin position="185"/>
        <end position="203"/>
    </location>
</feature>
<dbReference type="GO" id="GO:0022857">
    <property type="term" value="F:transmembrane transporter activity"/>
    <property type="evidence" value="ECO:0007669"/>
    <property type="project" value="InterPro"/>
</dbReference>
<dbReference type="PANTHER" id="PTHR32196:SF15">
    <property type="entry name" value="SUGAR ABC TRANSPORTER PERMEASE PROTEIN"/>
    <property type="match status" value="1"/>
</dbReference>
<evidence type="ECO:0000256" key="4">
    <source>
        <dbReference type="ARBA" id="ARBA00022989"/>
    </source>
</evidence>
<keyword evidence="4 6" id="KW-1133">Transmembrane helix</keyword>
<protein>
    <submittedName>
        <fullName evidence="7">Ribose transport system permease protein RbsC</fullName>
    </submittedName>
</protein>
<evidence type="ECO:0000313" key="7">
    <source>
        <dbReference type="EMBL" id="QDT64539.1"/>
    </source>
</evidence>
<dbReference type="GO" id="GO:0005886">
    <property type="term" value="C:plasma membrane"/>
    <property type="evidence" value="ECO:0007669"/>
    <property type="project" value="UniProtKB-SubCell"/>
</dbReference>
<keyword evidence="3 6" id="KW-0812">Transmembrane</keyword>
<feature type="transmembrane region" description="Helical" evidence="6">
    <location>
        <begin position="12"/>
        <end position="27"/>
    </location>
</feature>
<name>A0A517T830_9PLAN</name>
<dbReference type="Pfam" id="PF02653">
    <property type="entry name" value="BPD_transp_2"/>
    <property type="match status" value="1"/>
</dbReference>
<evidence type="ECO:0000256" key="1">
    <source>
        <dbReference type="ARBA" id="ARBA00004651"/>
    </source>
</evidence>
<keyword evidence="2" id="KW-1003">Cell membrane</keyword>